<evidence type="ECO:0008006" key="4">
    <source>
        <dbReference type="Google" id="ProtNLM"/>
    </source>
</evidence>
<name>A0A2S7U042_9BACT</name>
<dbReference type="Proteomes" id="UP000239907">
    <property type="component" value="Unassembled WGS sequence"/>
</dbReference>
<evidence type="ECO:0000313" key="3">
    <source>
        <dbReference type="Proteomes" id="UP000239907"/>
    </source>
</evidence>
<keyword evidence="1" id="KW-0812">Transmembrane</keyword>
<keyword evidence="1" id="KW-1133">Transmembrane helix</keyword>
<gene>
    <name evidence="2" type="ORF">BSZ32_05165</name>
</gene>
<keyword evidence="1" id="KW-0472">Membrane</keyword>
<evidence type="ECO:0000313" key="2">
    <source>
        <dbReference type="EMBL" id="PQJ27950.1"/>
    </source>
</evidence>
<dbReference type="AlphaFoldDB" id="A0A2S7U042"/>
<comment type="caution">
    <text evidence="2">The sequence shown here is derived from an EMBL/GenBank/DDBJ whole genome shotgun (WGS) entry which is preliminary data.</text>
</comment>
<feature type="transmembrane region" description="Helical" evidence="1">
    <location>
        <begin position="48"/>
        <end position="72"/>
    </location>
</feature>
<proteinExistence type="predicted"/>
<sequence>LASFDSTEEVEKFAQLTDAYYTAQGRSPRTFSTLTLLKDINTLNEFQVYVRIGITVSCGIILSFIIGTIAWLEYRQESYLLALLQSFGTSKLILLIHTFFENFLLVTVGLFSALFSWEYIYDQLSSKISILTLQSAAQISIPQTDISILFIAASSSVLIAMFPIAIGLRKPPGLILQ</sequence>
<feature type="transmembrane region" description="Helical" evidence="1">
    <location>
        <begin position="92"/>
        <end position="117"/>
    </location>
</feature>
<evidence type="ECO:0000256" key="1">
    <source>
        <dbReference type="SAM" id="Phobius"/>
    </source>
</evidence>
<dbReference type="RefSeq" id="WP_206018727.1">
    <property type="nucleotide sequence ID" value="NZ_MQWA01000001.1"/>
</dbReference>
<keyword evidence="3" id="KW-1185">Reference proteome</keyword>
<feature type="transmembrane region" description="Helical" evidence="1">
    <location>
        <begin position="146"/>
        <end position="168"/>
    </location>
</feature>
<reference evidence="2 3" key="1">
    <citation type="submission" date="2016-12" db="EMBL/GenBank/DDBJ databases">
        <title>Study of bacterial adaptation to deep sea.</title>
        <authorList>
            <person name="Song J."/>
            <person name="Yoshizawa S."/>
            <person name="Kogure K."/>
        </authorList>
    </citation>
    <scope>NUCLEOTIDE SEQUENCE [LARGE SCALE GENOMIC DNA]</scope>
    <source>
        <strain evidence="2 3">SAORIC-165</strain>
    </source>
</reference>
<protein>
    <recommendedName>
        <fullName evidence="4">ABC3 transporter permease protein domain-containing protein</fullName>
    </recommendedName>
</protein>
<organism evidence="2 3">
    <name type="scientific">Rubritalea profundi</name>
    <dbReference type="NCBI Taxonomy" id="1658618"/>
    <lineage>
        <taxon>Bacteria</taxon>
        <taxon>Pseudomonadati</taxon>
        <taxon>Verrucomicrobiota</taxon>
        <taxon>Verrucomicrobiia</taxon>
        <taxon>Verrucomicrobiales</taxon>
        <taxon>Rubritaleaceae</taxon>
        <taxon>Rubritalea</taxon>
    </lineage>
</organism>
<dbReference type="EMBL" id="MQWA01000001">
    <property type="protein sequence ID" value="PQJ27950.1"/>
    <property type="molecule type" value="Genomic_DNA"/>
</dbReference>
<accession>A0A2S7U042</accession>
<feature type="non-terminal residue" evidence="2">
    <location>
        <position position="1"/>
    </location>
</feature>